<evidence type="ECO:0000313" key="2">
    <source>
        <dbReference type="Proteomes" id="UP001145114"/>
    </source>
</evidence>
<proteinExistence type="predicted"/>
<accession>A0ACC1HJS2</accession>
<name>A0ACC1HJS2_9FUNG</name>
<feature type="non-terminal residue" evidence="1">
    <location>
        <position position="1"/>
    </location>
</feature>
<reference evidence="1" key="1">
    <citation type="submission" date="2022-06" db="EMBL/GenBank/DDBJ databases">
        <title>Phylogenomic reconstructions and comparative analyses of Kickxellomycotina fungi.</title>
        <authorList>
            <person name="Reynolds N.K."/>
            <person name="Stajich J.E."/>
            <person name="Barry K."/>
            <person name="Grigoriev I.V."/>
            <person name="Crous P."/>
            <person name="Smith M.E."/>
        </authorList>
    </citation>
    <scope>NUCLEOTIDE SEQUENCE</scope>
    <source>
        <strain evidence="1">RSA 2271</strain>
    </source>
</reference>
<gene>
    <name evidence="1" type="ORF">EV182_008489</name>
</gene>
<dbReference type="Proteomes" id="UP001145114">
    <property type="component" value="Unassembled WGS sequence"/>
</dbReference>
<organism evidence="1 2">
    <name type="scientific">Spiromyces aspiralis</name>
    <dbReference type="NCBI Taxonomy" id="68401"/>
    <lineage>
        <taxon>Eukaryota</taxon>
        <taxon>Fungi</taxon>
        <taxon>Fungi incertae sedis</taxon>
        <taxon>Zoopagomycota</taxon>
        <taxon>Kickxellomycotina</taxon>
        <taxon>Kickxellomycetes</taxon>
        <taxon>Kickxellales</taxon>
        <taxon>Kickxellaceae</taxon>
        <taxon>Spiromyces</taxon>
    </lineage>
</organism>
<protein>
    <submittedName>
        <fullName evidence="1">Uncharacterized protein</fullName>
    </submittedName>
</protein>
<comment type="caution">
    <text evidence="1">The sequence shown here is derived from an EMBL/GenBank/DDBJ whole genome shotgun (WGS) entry which is preliminary data.</text>
</comment>
<dbReference type="EMBL" id="JAMZIH010004401">
    <property type="protein sequence ID" value="KAJ1676290.1"/>
    <property type="molecule type" value="Genomic_DNA"/>
</dbReference>
<sequence>LKHVEGAFDIALRHTTFNPLRGYRWKETAEETAAAEQIRTETDKATQMQKQVTEQFRAAVDGSLRQGPSRLSSILSQANGVVPSQ</sequence>
<evidence type="ECO:0000313" key="1">
    <source>
        <dbReference type="EMBL" id="KAJ1676290.1"/>
    </source>
</evidence>
<keyword evidence="2" id="KW-1185">Reference proteome</keyword>